<evidence type="ECO:0000313" key="2">
    <source>
        <dbReference type="Proteomes" id="UP000030136"/>
    </source>
</evidence>
<dbReference type="InterPro" id="IPR021457">
    <property type="entry name" value="DUF3108"/>
</dbReference>
<dbReference type="AlphaFoldDB" id="A0AB34PHG1"/>
<sequence>MHPDEILKYNVEFQWGLISPNAGSAEMRMREVQDRGRTLYAYKISLRTSSFFDNIYYLRDQVESFYLPDLTFVRSIKDLVEREKPSTRRMTVHFGAGNKARGYRYYQNRRDWVMYDTIVPLDSKYPVVDLFGSVVYLRSVDYSQLSEGQRFSITVIDNADVIQATITYKGKEKLKVSRKKKYKTLRFVIDIHSDKFEQQKESMEVWISDDDNRIPIQMKSQLKIGAGVAVLKSTSGLKYPFRAAE</sequence>
<gene>
    <name evidence="1" type="ORF">HQ38_02200</name>
</gene>
<proteinExistence type="predicted"/>
<name>A0AB34PHG1_9PORP</name>
<protein>
    <recommendedName>
        <fullName evidence="3">DUF3108 domain-containing protein</fullName>
    </recommendedName>
</protein>
<reference evidence="1 2" key="1">
    <citation type="submission" date="2014-08" db="EMBL/GenBank/DDBJ databases">
        <title>Porphyromonas crevioricanis strain:COT-253_OH1447 Genome sequencing.</title>
        <authorList>
            <person name="Wallis C."/>
            <person name="Deusch O."/>
            <person name="O'Flynn C."/>
            <person name="Davis I."/>
            <person name="Jospin G."/>
            <person name="Darling A.E."/>
            <person name="Coil D.A."/>
            <person name="Alexiev A."/>
            <person name="Horsfall A."/>
            <person name="Kirkwood N."/>
            <person name="Harris S."/>
            <person name="Eisen J.A."/>
        </authorList>
    </citation>
    <scope>NUCLEOTIDE SEQUENCE [LARGE SCALE GENOMIC DNA]</scope>
    <source>
        <strain evidence="2">COT-253 OH1447</strain>
    </source>
</reference>
<dbReference type="Pfam" id="PF11306">
    <property type="entry name" value="DUF3108"/>
    <property type="match status" value="1"/>
</dbReference>
<evidence type="ECO:0000313" key="1">
    <source>
        <dbReference type="EMBL" id="KGN95807.1"/>
    </source>
</evidence>
<accession>A0AB34PHG1</accession>
<comment type="caution">
    <text evidence="1">The sequence shown here is derived from an EMBL/GenBank/DDBJ whole genome shotgun (WGS) entry which is preliminary data.</text>
</comment>
<evidence type="ECO:0008006" key="3">
    <source>
        <dbReference type="Google" id="ProtNLM"/>
    </source>
</evidence>
<dbReference type="Proteomes" id="UP000030136">
    <property type="component" value="Unassembled WGS sequence"/>
</dbReference>
<dbReference type="EMBL" id="JQJC01000009">
    <property type="protein sequence ID" value="KGN95807.1"/>
    <property type="molecule type" value="Genomic_DNA"/>
</dbReference>
<organism evidence="1 2">
    <name type="scientific">Porphyromonas crevioricanis</name>
    <dbReference type="NCBI Taxonomy" id="393921"/>
    <lineage>
        <taxon>Bacteria</taxon>
        <taxon>Pseudomonadati</taxon>
        <taxon>Bacteroidota</taxon>
        <taxon>Bacteroidia</taxon>
        <taxon>Bacteroidales</taxon>
        <taxon>Porphyromonadaceae</taxon>
        <taxon>Porphyromonas</taxon>
    </lineage>
</organism>